<sequence>MDLSRLGSVVRTRWGAATDQGPRPDNEDHWAAQPPLYAVADGMGGHAGGGRASEVAIQAFTGALSGDALNGREADVNDLDHAISVAAQAVMALASPSSMSDEDKDLANIVLAGAPGTTLTGVLIASHEERPQWLVFNVGDSRTYLINDGQIRAMTKDHSARQEARDAQWSPDELPAANIITRALGGGMPGLPQADFTVTTIAPGDRVVICSDGVHSAIDDAEMVRIVTQSDDAQRAANALVDAALERQTRDNATVVTIFVESVNPPWPADDSVNPFERTVGIARPSSTQTIRRQPGSDAAEQAGDEVPSSAEEII</sequence>
<dbReference type="CDD" id="cd00143">
    <property type="entry name" value="PP2Cc"/>
    <property type="match status" value="1"/>
</dbReference>
<dbReference type="RefSeq" id="WP_092648206.1">
    <property type="nucleotide sequence ID" value="NZ_LT629792.1"/>
</dbReference>
<dbReference type="Proteomes" id="UP000198976">
    <property type="component" value="Chromosome I"/>
</dbReference>
<dbReference type="SMART" id="SM00332">
    <property type="entry name" value="PP2Cc"/>
    <property type="match status" value="1"/>
</dbReference>
<feature type="region of interest" description="Disordered" evidence="1">
    <location>
        <begin position="283"/>
        <end position="315"/>
    </location>
</feature>
<reference evidence="3 4" key="1">
    <citation type="submission" date="2016-10" db="EMBL/GenBank/DDBJ databases">
        <authorList>
            <person name="Varghese N."/>
            <person name="Submissions S."/>
        </authorList>
    </citation>
    <scope>NUCLEOTIDE SEQUENCE [LARGE SCALE GENOMIC DNA]</scope>
    <source>
        <strain evidence="3 4">DSM 9169</strain>
    </source>
</reference>
<evidence type="ECO:0000259" key="2">
    <source>
        <dbReference type="PROSITE" id="PS51746"/>
    </source>
</evidence>
<dbReference type="PANTHER" id="PTHR47992">
    <property type="entry name" value="PROTEIN PHOSPHATASE"/>
    <property type="match status" value="1"/>
</dbReference>
<protein>
    <submittedName>
        <fullName evidence="3">Protein phosphatase</fullName>
    </submittedName>
</protein>
<dbReference type="Gene3D" id="3.60.40.10">
    <property type="entry name" value="PPM-type phosphatase domain"/>
    <property type="match status" value="1"/>
</dbReference>
<dbReference type="InterPro" id="IPR015655">
    <property type="entry name" value="PP2C"/>
</dbReference>
<evidence type="ECO:0000313" key="3">
    <source>
        <dbReference type="EMBL" id="SDT86367.1"/>
    </source>
</evidence>
<accession>A0ABY0V5H8</accession>
<dbReference type="Pfam" id="PF13672">
    <property type="entry name" value="PP2C_2"/>
    <property type="match status" value="1"/>
</dbReference>
<proteinExistence type="predicted"/>
<dbReference type="PROSITE" id="PS51746">
    <property type="entry name" value="PPM_2"/>
    <property type="match status" value="1"/>
</dbReference>
<gene>
    <name evidence="3" type="ORF">SAMN04489714_0298</name>
</gene>
<keyword evidence="4" id="KW-1185">Reference proteome</keyword>
<organism evidence="3 4">
    <name type="scientific">Schaalia radingae</name>
    <dbReference type="NCBI Taxonomy" id="131110"/>
    <lineage>
        <taxon>Bacteria</taxon>
        <taxon>Bacillati</taxon>
        <taxon>Actinomycetota</taxon>
        <taxon>Actinomycetes</taxon>
        <taxon>Actinomycetales</taxon>
        <taxon>Actinomycetaceae</taxon>
        <taxon>Schaalia</taxon>
    </lineage>
</organism>
<evidence type="ECO:0000313" key="4">
    <source>
        <dbReference type="Proteomes" id="UP000198976"/>
    </source>
</evidence>
<dbReference type="SMART" id="SM00331">
    <property type="entry name" value="PP2C_SIG"/>
    <property type="match status" value="1"/>
</dbReference>
<evidence type="ECO:0000256" key="1">
    <source>
        <dbReference type="SAM" id="MobiDB-lite"/>
    </source>
</evidence>
<dbReference type="InterPro" id="IPR001932">
    <property type="entry name" value="PPM-type_phosphatase-like_dom"/>
</dbReference>
<dbReference type="InterPro" id="IPR036457">
    <property type="entry name" value="PPM-type-like_dom_sf"/>
</dbReference>
<name>A0ABY0V5H8_9ACTO</name>
<feature type="domain" description="PPM-type phosphatase" evidence="2">
    <location>
        <begin position="13"/>
        <end position="260"/>
    </location>
</feature>
<dbReference type="EMBL" id="LT629792">
    <property type="protein sequence ID" value="SDT86367.1"/>
    <property type="molecule type" value="Genomic_DNA"/>
</dbReference>
<dbReference type="SUPFAM" id="SSF81606">
    <property type="entry name" value="PP2C-like"/>
    <property type="match status" value="1"/>
</dbReference>